<feature type="transmembrane region" description="Helical" evidence="3">
    <location>
        <begin position="927"/>
        <end position="953"/>
    </location>
</feature>
<dbReference type="Pfam" id="PF00550">
    <property type="entry name" value="PP-binding"/>
    <property type="match status" value="1"/>
</dbReference>
<evidence type="ECO:0000313" key="5">
    <source>
        <dbReference type="EMBL" id="MBB3711679.1"/>
    </source>
</evidence>
<evidence type="ECO:0000313" key="6">
    <source>
        <dbReference type="Proteomes" id="UP000576152"/>
    </source>
</evidence>
<feature type="transmembrane region" description="Helical" evidence="3">
    <location>
        <begin position="1147"/>
        <end position="1166"/>
    </location>
</feature>
<dbReference type="Pfam" id="PF00501">
    <property type="entry name" value="AMP-binding"/>
    <property type="match status" value="1"/>
</dbReference>
<comment type="caution">
    <text evidence="5">The sequence shown here is derived from an EMBL/GenBank/DDBJ whole genome shotgun (WGS) entry which is preliminary data.</text>
</comment>
<dbReference type="Proteomes" id="UP000576152">
    <property type="component" value="Unassembled WGS sequence"/>
</dbReference>
<accession>A0ABR6HMA0</accession>
<feature type="transmembrane region" description="Helical" evidence="3">
    <location>
        <begin position="879"/>
        <end position="907"/>
    </location>
</feature>
<evidence type="ECO:0000259" key="4">
    <source>
        <dbReference type="PROSITE" id="PS50075"/>
    </source>
</evidence>
<dbReference type="InterPro" id="IPR045851">
    <property type="entry name" value="AMP-bd_C_sf"/>
</dbReference>
<keyword evidence="2" id="KW-0597">Phosphoprotein</keyword>
<dbReference type="CDD" id="cd05930">
    <property type="entry name" value="A_NRPS"/>
    <property type="match status" value="1"/>
</dbReference>
<dbReference type="InterPro" id="IPR012728">
    <property type="entry name" value="Pls/PosA_C"/>
</dbReference>
<dbReference type="PROSITE" id="PS00455">
    <property type="entry name" value="AMP_BINDING"/>
    <property type="match status" value="1"/>
</dbReference>
<proteinExistence type="predicted"/>
<dbReference type="InterPro" id="IPR020806">
    <property type="entry name" value="PKS_PP-bd"/>
</dbReference>
<dbReference type="SUPFAM" id="SSF56801">
    <property type="entry name" value="Acetyl-CoA synthetase-like"/>
    <property type="match status" value="1"/>
</dbReference>
<dbReference type="SUPFAM" id="SSF51161">
    <property type="entry name" value="Trimeric LpxA-like enzymes"/>
    <property type="match status" value="2"/>
</dbReference>
<dbReference type="InterPro" id="IPR020845">
    <property type="entry name" value="AMP-binding_CS"/>
</dbReference>
<gene>
    <name evidence="5" type="ORF">FHS00_001250</name>
</gene>
<dbReference type="NCBIfam" id="TIGR02353">
    <property type="entry name" value="NRPS_term_dom"/>
    <property type="match status" value="1"/>
</dbReference>
<evidence type="ECO:0000256" key="3">
    <source>
        <dbReference type="SAM" id="Phobius"/>
    </source>
</evidence>
<dbReference type="PROSITE" id="PS50075">
    <property type="entry name" value="CARRIER"/>
    <property type="match status" value="1"/>
</dbReference>
<evidence type="ECO:0000256" key="1">
    <source>
        <dbReference type="ARBA" id="ARBA00022450"/>
    </source>
</evidence>
<feature type="transmembrane region" description="Helical" evidence="3">
    <location>
        <begin position="686"/>
        <end position="707"/>
    </location>
</feature>
<dbReference type="Gene3D" id="2.160.10.10">
    <property type="entry name" value="Hexapeptide repeat proteins"/>
    <property type="match status" value="2"/>
</dbReference>
<dbReference type="InterPro" id="IPR042099">
    <property type="entry name" value="ANL_N_sf"/>
</dbReference>
<dbReference type="InterPro" id="IPR011004">
    <property type="entry name" value="Trimer_LpxA-like_sf"/>
</dbReference>
<feature type="transmembrane region" description="Helical" evidence="3">
    <location>
        <begin position="1178"/>
        <end position="1197"/>
    </location>
</feature>
<dbReference type="RefSeq" id="WP_183470926.1">
    <property type="nucleotide sequence ID" value="NZ_JACIBX010000003.1"/>
</dbReference>
<protein>
    <submittedName>
        <fullName evidence="5">Non-ribosomal peptide synthetase-like protein</fullName>
    </submittedName>
</protein>
<dbReference type="PANTHER" id="PTHR45527">
    <property type="entry name" value="NONRIBOSOMAL PEPTIDE SYNTHETASE"/>
    <property type="match status" value="1"/>
</dbReference>
<dbReference type="InterPro" id="IPR010071">
    <property type="entry name" value="AA_adenyl_dom"/>
</dbReference>
<dbReference type="SUPFAM" id="SSF47336">
    <property type="entry name" value="ACP-like"/>
    <property type="match status" value="1"/>
</dbReference>
<dbReference type="InterPro" id="IPR009081">
    <property type="entry name" value="PP-bd_ACP"/>
</dbReference>
<organism evidence="5 6">
    <name type="scientific">Limimaricola variabilis</name>
    <dbReference type="NCBI Taxonomy" id="1492771"/>
    <lineage>
        <taxon>Bacteria</taxon>
        <taxon>Pseudomonadati</taxon>
        <taxon>Pseudomonadota</taxon>
        <taxon>Alphaproteobacteria</taxon>
        <taxon>Rhodobacterales</taxon>
        <taxon>Paracoccaceae</taxon>
        <taxon>Limimaricola</taxon>
    </lineage>
</organism>
<keyword evidence="3" id="KW-0812">Transmembrane</keyword>
<feature type="domain" description="Carrier" evidence="4">
    <location>
        <begin position="551"/>
        <end position="628"/>
    </location>
</feature>
<dbReference type="NCBIfam" id="TIGR01733">
    <property type="entry name" value="AA-adenyl-dom"/>
    <property type="match status" value="1"/>
</dbReference>
<keyword evidence="3" id="KW-1133">Transmembrane helix</keyword>
<dbReference type="Gene3D" id="3.30.300.30">
    <property type="match status" value="1"/>
</dbReference>
<keyword evidence="3" id="KW-0472">Membrane</keyword>
<keyword evidence="6" id="KW-1185">Reference proteome</keyword>
<sequence length="1379" mass="149015">MSPDGDIVARLRVEPDLAAEGSNGAPAAAAGKARFVLRSGHDDRPRWRRGERLHHLFERMADRMPASVAVETQCRIITYGALDRLANRLARYLLSQGLGDGDVVGLLFDRSVESYVGLLAVLKIGAAYAPLDPGFPADRIAFIAEDAGIKAVLTVASWTGLAEAAGGPVFAIDMLGDELARQDVARPDRPSIASDALAYVIYTSGTTGRPKGVPIDHSMIVNFVRVAGEIYGYRPGDRVYQGLTLAFDFSVEEVWVPLLTGATLVPNDAGASLVGEDLQAFLGARRITALCCVPTLLATLEPELSELRLLIVSGESCPADLVSRWHSEKRRILNAYGPTEATVTATVAELQPGRLVTIGVPLPTYWTCILDPDTGSFVERGGTGEIAIGGIGVARGYLNRPGLTQAAFVPIKPGQASSTLGRLYRTGDLGRVDETGELVCLGRIDTQVKIRGYRIELAEIESAIMQIEGIRQAVVEVFTPEPDMTELVAYFTGDTAVEEIVAALRTRLPAYMIPSYFERLEEIPMLVCDKADRKALPPPRSRRIGGRGCVAPGNQLELALAGCLASVLGLEEVSVVDHFFDDMGANSLLMARFAARARAELGVTALSIREVYGHPTIRGLAGQLASLQAPAPIERREDNIHRAGALAYWGTGAGQVAFGLLYTWLGLELALAGLTYVFEAAGIAGIYWRAVAVSFALLVGFSALPVAAKWLLVGRWRATEFPAWGLTYFRFWLLRTLSRASPLALMTGTPLYNAHLRLLGAQVALSALIRSKPPVPADLVTIGSGTVINRGVLLSGYKAVSGHIRLGPVHIGRDVHVGEGAVIDIQTRIGNGADIAHVSTVMEGQDLPPEGSYVGVPARPAERGFRPFRSRHRTVLRSWLYSLYLVATMIFWAGPIGLALFSVLYAFVSGALEMPVALPDTTSTLLALPYILVGTLALFVVGMILSALSALLVPRLAWLFLKEDRIYPLYGIHHLMFRILAGAANNKFYNELFGDSSYIVPWLQALGYRFGTVVNTGTNFGMSQSQDVPFLCEVGAGTMASDGLVLANAEYANGCFRLKRIRLAEQNFLGNAAIVLPGSRAGRDVLIGTKTHIPVHGPWRRETGLLGSPAFEIPRSVRRDHRFDRYKAPAVLAGRLRRKNRHNIQSMGLFLLSRWGAFVVFAVLGHMMTVDLGLTSPFGLACTMAVLFVATLLYQIAWELGALRGRRLEPNYCSIYDSYFWWHERYWKLGISGLSASLNGTPFKPLLWRALGMRVGRRVLDDGMNAPEKSLCEIGDYSTFNIGSVLHCHSLEDGTFKSGSVLVGAGATIGIGTWVHYDTRVGAGGLVDAGGFLIKGEVVEDWTRWVGNPARAASAETREMSGPNADVRASSVAADAVSA</sequence>
<dbReference type="PANTHER" id="PTHR45527:SF1">
    <property type="entry name" value="FATTY ACID SYNTHASE"/>
    <property type="match status" value="1"/>
</dbReference>
<evidence type="ECO:0000256" key="2">
    <source>
        <dbReference type="ARBA" id="ARBA00022553"/>
    </source>
</evidence>
<dbReference type="SMART" id="SM00823">
    <property type="entry name" value="PKS_PP"/>
    <property type="match status" value="1"/>
</dbReference>
<name>A0ABR6HMA0_9RHOB</name>
<keyword evidence="1" id="KW-0596">Phosphopantetheine</keyword>
<dbReference type="InterPro" id="IPR036736">
    <property type="entry name" value="ACP-like_sf"/>
</dbReference>
<dbReference type="Gene3D" id="1.10.1200.10">
    <property type="entry name" value="ACP-like"/>
    <property type="match status" value="1"/>
</dbReference>
<dbReference type="Gene3D" id="3.40.50.12780">
    <property type="entry name" value="N-terminal domain of ligase-like"/>
    <property type="match status" value="1"/>
</dbReference>
<dbReference type="InterPro" id="IPR000873">
    <property type="entry name" value="AMP-dep_synth/lig_dom"/>
</dbReference>
<reference evidence="5 6" key="1">
    <citation type="submission" date="2020-08" db="EMBL/GenBank/DDBJ databases">
        <title>Genomic Encyclopedia of Type Strains, Phase III (KMG-III): the genomes of soil and plant-associated and newly described type strains.</title>
        <authorList>
            <person name="Whitman W."/>
        </authorList>
    </citation>
    <scope>NUCLEOTIDE SEQUENCE [LARGE SCALE GENOMIC DNA]</scope>
    <source>
        <strain evidence="5 6">CECT 8572</strain>
    </source>
</reference>
<dbReference type="EMBL" id="JACIBX010000003">
    <property type="protein sequence ID" value="MBB3711679.1"/>
    <property type="molecule type" value="Genomic_DNA"/>
</dbReference>